<evidence type="ECO:0000313" key="1">
    <source>
        <dbReference type="EMBL" id="UNI16809.1"/>
    </source>
</evidence>
<dbReference type="Proteomes" id="UP000829364">
    <property type="component" value="Chromosome 2"/>
</dbReference>
<dbReference type="AlphaFoldDB" id="A0A9Q8QA72"/>
<accession>A0A9Q8QA72</accession>
<organism evidence="1 2">
    <name type="scientific">Purpureocillium takamizusanense</name>
    <dbReference type="NCBI Taxonomy" id="2060973"/>
    <lineage>
        <taxon>Eukaryota</taxon>
        <taxon>Fungi</taxon>
        <taxon>Dikarya</taxon>
        <taxon>Ascomycota</taxon>
        <taxon>Pezizomycotina</taxon>
        <taxon>Sordariomycetes</taxon>
        <taxon>Hypocreomycetidae</taxon>
        <taxon>Hypocreales</taxon>
        <taxon>Ophiocordycipitaceae</taxon>
        <taxon>Purpureocillium</taxon>
    </lineage>
</organism>
<proteinExistence type="predicted"/>
<dbReference type="GeneID" id="72065169"/>
<reference evidence="1" key="1">
    <citation type="submission" date="2021-11" db="EMBL/GenBank/DDBJ databases">
        <title>Purpureocillium_takamizusanense_genome.</title>
        <authorList>
            <person name="Nguyen N.-H."/>
        </authorList>
    </citation>
    <scope>NUCLEOTIDE SEQUENCE</scope>
    <source>
        <strain evidence="1">PT3</strain>
    </source>
</reference>
<dbReference type="RefSeq" id="XP_047840290.1">
    <property type="nucleotide sequence ID" value="XM_047984316.1"/>
</dbReference>
<dbReference type="KEGG" id="ptkz:JDV02_003209"/>
<sequence length="112" mass="12473">MLSTAPLLGGSIKPLTGLLVQERFGICGTIGVLVRTYIFGLCPPNRFANSPDSHRKWLQADSAIFMPNSNLATKLVRLNELPTASVRAFQAMGIRQCERHSCDMERREPSWN</sequence>
<dbReference type="EMBL" id="CP086355">
    <property type="protein sequence ID" value="UNI16809.1"/>
    <property type="molecule type" value="Genomic_DNA"/>
</dbReference>
<name>A0A9Q8QA72_9HYPO</name>
<keyword evidence="2" id="KW-1185">Reference proteome</keyword>
<evidence type="ECO:0000313" key="2">
    <source>
        <dbReference type="Proteomes" id="UP000829364"/>
    </source>
</evidence>
<protein>
    <submittedName>
        <fullName evidence="1">Uncharacterized protein</fullName>
    </submittedName>
</protein>
<gene>
    <name evidence="1" type="ORF">JDV02_003209</name>
</gene>